<accession>A0A7H9SIA9</accession>
<dbReference type="AlphaFoldDB" id="A0A7H9SIA9"/>
<dbReference type="InterPro" id="IPR010982">
    <property type="entry name" value="Lambda_DNA-bd_dom_sf"/>
</dbReference>
<dbReference type="GO" id="GO:0003677">
    <property type="term" value="F:DNA binding"/>
    <property type="evidence" value="ECO:0007669"/>
    <property type="project" value="InterPro"/>
</dbReference>
<organism evidence="1 2">
    <name type="scientific">Escherichia coli</name>
    <dbReference type="NCBI Taxonomy" id="562"/>
    <lineage>
        <taxon>Bacteria</taxon>
        <taxon>Pseudomonadati</taxon>
        <taxon>Pseudomonadota</taxon>
        <taxon>Gammaproteobacteria</taxon>
        <taxon>Enterobacterales</taxon>
        <taxon>Enterobacteriaceae</taxon>
        <taxon>Escherichia</taxon>
    </lineage>
</organism>
<proteinExistence type="predicted"/>
<name>A0A7H9SIA9_ECOLX</name>
<gene>
    <name evidence="1" type="ORF">HVY77_04465</name>
</gene>
<evidence type="ECO:0000313" key="1">
    <source>
        <dbReference type="EMBL" id="QMF70057.1"/>
    </source>
</evidence>
<evidence type="ECO:0000313" key="2">
    <source>
        <dbReference type="Proteomes" id="UP000512322"/>
    </source>
</evidence>
<reference evidence="1 2" key="1">
    <citation type="submission" date="2020-06" db="EMBL/GenBank/DDBJ databases">
        <title>REHAB project genomes.</title>
        <authorList>
            <person name="Shaw L.P."/>
        </authorList>
    </citation>
    <scope>NUCLEOTIDE SEQUENCE [LARGE SCALE GENOMIC DNA]</scope>
    <source>
        <strain evidence="1 2">RHB30-C10</strain>
    </source>
</reference>
<sequence length="150" mass="16688">MKCNNTPVWYTSNNEQTGVKNFSGRLKEVIGKQSVLSFARSCNLSAASVRKYLNSGTLPGINVVAAISANTGYSLTWLITGEGAPFSDPSLQKRQSLSDEEITRWLNTMIEALRTEDKINIITAFQYGGLNAVFRRELIAENPRLRRISE</sequence>
<protein>
    <submittedName>
        <fullName evidence="1">CI repressor protein</fullName>
    </submittedName>
</protein>
<dbReference type="Gene3D" id="1.10.260.40">
    <property type="entry name" value="lambda repressor-like DNA-binding domains"/>
    <property type="match status" value="1"/>
</dbReference>
<dbReference type="Proteomes" id="UP000512322">
    <property type="component" value="Chromosome"/>
</dbReference>
<dbReference type="EMBL" id="CP057293">
    <property type="protein sequence ID" value="QMF70057.1"/>
    <property type="molecule type" value="Genomic_DNA"/>
</dbReference>